<dbReference type="InterPro" id="IPR024752">
    <property type="entry name" value="Myb/SANT-like_dom"/>
</dbReference>
<protein>
    <recommendedName>
        <fullName evidence="1">Myb/SANT-like domain-containing protein</fullName>
    </recommendedName>
</protein>
<gene>
    <name evidence="2" type="ORF">BOTBODRAFT_379388</name>
</gene>
<feature type="domain" description="Myb/SANT-like" evidence="1">
    <location>
        <begin position="94"/>
        <end position="130"/>
    </location>
</feature>
<dbReference type="AlphaFoldDB" id="A0A067MYU2"/>
<evidence type="ECO:0000313" key="3">
    <source>
        <dbReference type="Proteomes" id="UP000027195"/>
    </source>
</evidence>
<name>A0A067MYU2_BOTB1</name>
<reference evidence="3" key="1">
    <citation type="journal article" date="2014" name="Proc. Natl. Acad. Sci. U.S.A.">
        <title>Extensive sampling of basidiomycete genomes demonstrates inadequacy of the white-rot/brown-rot paradigm for wood decay fungi.</title>
        <authorList>
            <person name="Riley R."/>
            <person name="Salamov A.A."/>
            <person name="Brown D.W."/>
            <person name="Nagy L.G."/>
            <person name="Floudas D."/>
            <person name="Held B.W."/>
            <person name="Levasseur A."/>
            <person name="Lombard V."/>
            <person name="Morin E."/>
            <person name="Otillar R."/>
            <person name="Lindquist E.A."/>
            <person name="Sun H."/>
            <person name="LaButti K.M."/>
            <person name="Schmutz J."/>
            <person name="Jabbour D."/>
            <person name="Luo H."/>
            <person name="Baker S.E."/>
            <person name="Pisabarro A.G."/>
            <person name="Walton J.D."/>
            <person name="Blanchette R.A."/>
            <person name="Henrissat B."/>
            <person name="Martin F."/>
            <person name="Cullen D."/>
            <person name="Hibbett D.S."/>
            <person name="Grigoriev I.V."/>
        </authorList>
    </citation>
    <scope>NUCLEOTIDE SEQUENCE [LARGE SCALE GENOMIC DNA]</scope>
    <source>
        <strain evidence="3">FD-172 SS1</strain>
    </source>
</reference>
<feature type="domain" description="Myb/SANT-like" evidence="1">
    <location>
        <begin position="11"/>
        <end position="69"/>
    </location>
</feature>
<dbReference type="PANTHER" id="PTHR46929:SF3">
    <property type="entry name" value="MYB_SANT-LIKE DOMAIN-CONTAINING PROTEIN"/>
    <property type="match status" value="1"/>
</dbReference>
<dbReference type="PANTHER" id="PTHR46929">
    <property type="entry name" value="EXPRESSED PROTEIN"/>
    <property type="match status" value="1"/>
</dbReference>
<sequence length="167" mass="19667">MEKTEKSKKASWNAAKDTFLLDELVAAKRMGHKTELGFKKFVWNDACARLNDRFMTNLDKGQLKCRFQVVHHFLLLISYRAPLRRVDDRKSCLQLRKQYNTFVSLKNDERFNWDEERQAIIASDADWDRYLEVIMGTFFISTGFKCPNSRRETQTLFCGSPPSRLTQ</sequence>
<dbReference type="InParanoid" id="A0A067MYU2"/>
<proteinExistence type="predicted"/>
<dbReference type="EMBL" id="KL198018">
    <property type="protein sequence ID" value="KDQ19835.1"/>
    <property type="molecule type" value="Genomic_DNA"/>
</dbReference>
<dbReference type="Proteomes" id="UP000027195">
    <property type="component" value="Unassembled WGS sequence"/>
</dbReference>
<dbReference type="HOGENOM" id="CLU_1594253_0_0_1"/>
<evidence type="ECO:0000259" key="1">
    <source>
        <dbReference type="Pfam" id="PF12776"/>
    </source>
</evidence>
<accession>A0A067MYU2</accession>
<dbReference type="OrthoDB" id="1937145at2759"/>
<evidence type="ECO:0000313" key="2">
    <source>
        <dbReference type="EMBL" id="KDQ19835.1"/>
    </source>
</evidence>
<organism evidence="2 3">
    <name type="scientific">Botryobasidium botryosum (strain FD-172 SS1)</name>
    <dbReference type="NCBI Taxonomy" id="930990"/>
    <lineage>
        <taxon>Eukaryota</taxon>
        <taxon>Fungi</taxon>
        <taxon>Dikarya</taxon>
        <taxon>Basidiomycota</taxon>
        <taxon>Agaricomycotina</taxon>
        <taxon>Agaricomycetes</taxon>
        <taxon>Cantharellales</taxon>
        <taxon>Botryobasidiaceae</taxon>
        <taxon>Botryobasidium</taxon>
    </lineage>
</organism>
<keyword evidence="3" id="KW-1185">Reference proteome</keyword>
<dbReference type="Pfam" id="PF12776">
    <property type="entry name" value="Myb_DNA-bind_3"/>
    <property type="match status" value="2"/>
</dbReference>